<protein>
    <submittedName>
        <fullName evidence="1">LysM peptidoglycan-binding domain-containing protein</fullName>
    </submittedName>
</protein>
<evidence type="ECO:0000313" key="2">
    <source>
        <dbReference type="Proteomes" id="UP000594014"/>
    </source>
</evidence>
<sequence length="412" mass="45522">MASWWCQKKRRESMRKALISLLTVILALSFSAGSVFADDYTVKSGDKLWKIARDQNVSIQTLIDLNQIKNPNLILPGQILKTKAAAEPIKSATATVESPAATVESPGITAVDTKTSSATAPSLSVEKAKPVTIAPKTNIDESGGADAYDNAGDHAASKYYVNPDFYNMKSDDELTIISKFKTYQQTAEWSCGSATILMVLEHFGVSDYSEWDIAVKSGAGVDLDVPGSKPGSANNFPEYGTSVDDIIKLFNEIKGFKVVQSSYNTNYSEADLIAKGDYGSPENDWGNLPGTFNSVSLYASDNDPDTENWVDDAKDSYFVKWIVGNLKANRPIMVEWGDWDGHWQAIIGYDTNGTPGIGDDTIIFADPYDTSDHWQDGYYYYPAERWFYMWSDRAVAPKPYQLQPFVIVEPIK</sequence>
<dbReference type="EMBL" id="CP042469">
    <property type="protein sequence ID" value="QOX62847.1"/>
    <property type="molecule type" value="Genomic_DNA"/>
</dbReference>
<organism evidence="1 2">
    <name type="scientific">Anoxybacterium hadale</name>
    <dbReference type="NCBI Taxonomy" id="3408580"/>
    <lineage>
        <taxon>Bacteria</taxon>
        <taxon>Bacillati</taxon>
        <taxon>Bacillota</taxon>
        <taxon>Clostridia</taxon>
        <taxon>Peptostreptococcales</taxon>
        <taxon>Anaerovoracaceae</taxon>
        <taxon>Anoxybacterium</taxon>
    </lineage>
</organism>
<proteinExistence type="predicted"/>
<evidence type="ECO:0000313" key="1">
    <source>
        <dbReference type="EMBL" id="QOX62847.1"/>
    </source>
</evidence>
<accession>A0ACD1A909</accession>
<name>A0ACD1A909_9FIRM</name>
<reference evidence="1" key="1">
    <citation type="submission" date="2019-08" db="EMBL/GenBank/DDBJ databases">
        <title>Genome sequence of Clostridiales bacterium MT110.</title>
        <authorList>
            <person name="Cao J."/>
        </authorList>
    </citation>
    <scope>NUCLEOTIDE SEQUENCE</scope>
    <source>
        <strain evidence="1">MT110</strain>
    </source>
</reference>
<keyword evidence="2" id="KW-1185">Reference proteome</keyword>
<dbReference type="Proteomes" id="UP000594014">
    <property type="component" value="Chromosome"/>
</dbReference>
<gene>
    <name evidence="1" type="ORF">FRZ06_05550</name>
</gene>